<dbReference type="EMBL" id="MPUH01000186">
    <property type="protein sequence ID" value="OMJ87095.1"/>
    <property type="molecule type" value="Genomic_DNA"/>
</dbReference>
<dbReference type="AlphaFoldDB" id="A0A1R2CDP5"/>
<keyword evidence="3" id="KW-1185">Reference proteome</keyword>
<evidence type="ECO:0000313" key="3">
    <source>
        <dbReference type="Proteomes" id="UP000187209"/>
    </source>
</evidence>
<comment type="caution">
    <text evidence="2">The sequence shown here is derived from an EMBL/GenBank/DDBJ whole genome shotgun (WGS) entry which is preliminary data.</text>
</comment>
<name>A0A1R2CDP5_9CILI</name>
<reference evidence="2 3" key="1">
    <citation type="submission" date="2016-11" db="EMBL/GenBank/DDBJ databases">
        <title>The macronuclear genome of Stentor coeruleus: a giant cell with tiny introns.</title>
        <authorList>
            <person name="Slabodnick M."/>
            <person name="Ruby J.G."/>
            <person name="Reiff S.B."/>
            <person name="Swart E.C."/>
            <person name="Gosai S."/>
            <person name="Prabakaran S."/>
            <person name="Witkowska E."/>
            <person name="Larue G.E."/>
            <person name="Fisher S."/>
            <person name="Freeman R.M."/>
            <person name="Gunawardena J."/>
            <person name="Chu W."/>
            <person name="Stover N.A."/>
            <person name="Gregory B.D."/>
            <person name="Nowacki M."/>
            <person name="Derisi J."/>
            <person name="Roy S.W."/>
            <person name="Marshall W.F."/>
            <person name="Sood P."/>
        </authorList>
    </citation>
    <scope>NUCLEOTIDE SEQUENCE [LARGE SCALE GENOMIC DNA]</scope>
    <source>
        <strain evidence="2">WM001</strain>
    </source>
</reference>
<proteinExistence type="predicted"/>
<organism evidence="2 3">
    <name type="scientific">Stentor coeruleus</name>
    <dbReference type="NCBI Taxonomy" id="5963"/>
    <lineage>
        <taxon>Eukaryota</taxon>
        <taxon>Sar</taxon>
        <taxon>Alveolata</taxon>
        <taxon>Ciliophora</taxon>
        <taxon>Postciliodesmatophora</taxon>
        <taxon>Heterotrichea</taxon>
        <taxon>Heterotrichida</taxon>
        <taxon>Stentoridae</taxon>
        <taxon>Stentor</taxon>
    </lineage>
</organism>
<evidence type="ECO:0000313" key="2">
    <source>
        <dbReference type="EMBL" id="OMJ87095.1"/>
    </source>
</evidence>
<gene>
    <name evidence="2" type="ORF">SteCoe_11244</name>
</gene>
<dbReference type="Gene3D" id="1.20.920.20">
    <property type="match status" value="1"/>
</dbReference>
<feature type="coiled-coil region" evidence="1">
    <location>
        <begin position="18"/>
        <end position="77"/>
    </location>
</feature>
<keyword evidence="1" id="KW-0175">Coiled coil</keyword>
<sequence length="317" mass="37091">MENQIQDEYTLSLEKSDYIQLEAELHKVQKTLKVETKRLVRLTSQLQLTRQQIELYSKEAEKALEELKDTNWRITKELCGELRKITNPSRTLVDVCEKIMLILDQTENTFQNFKTLTKSFSLFKTLMSSKQSQNLSDTLINNILPIWKNQTLVQAKLYKISKCGCLLAKWVNLLVEYNLKTETINSSKRREPVLDQKIKASNIIVSGIERQMENIKEMLSIKKHDFENRLDMPHEEFTAKFNFFGNDDGYFREDTRKMGRQSILSELNPNLMSKTAFPNLSDPHLYDENSIKMIGHNIKYEGKYDDAGCFSIKFFCL</sequence>
<accession>A0A1R2CDP5</accession>
<evidence type="ECO:0000256" key="1">
    <source>
        <dbReference type="SAM" id="Coils"/>
    </source>
</evidence>
<protein>
    <submittedName>
        <fullName evidence="2">Uncharacterized protein</fullName>
    </submittedName>
</protein>
<dbReference type="Proteomes" id="UP000187209">
    <property type="component" value="Unassembled WGS sequence"/>
</dbReference>